<dbReference type="RefSeq" id="WP_013897894.1">
    <property type="nucleotide sequence ID" value="NC_015676.1"/>
</dbReference>
<evidence type="ECO:0000256" key="2">
    <source>
        <dbReference type="ARBA" id="ARBA00022741"/>
    </source>
</evidence>
<dbReference type="CDD" id="cd16442">
    <property type="entry name" value="BPL"/>
    <property type="match status" value="1"/>
</dbReference>
<dbReference type="InterPro" id="IPR036388">
    <property type="entry name" value="WH-like_DNA-bd_sf"/>
</dbReference>
<name>F7XQF4_METZD</name>
<dbReference type="InterPro" id="IPR030855">
    <property type="entry name" value="Bifunct_BirA"/>
</dbReference>
<sequence>MSDKKTEIIRILKEFEGKSISGEELGEALGISRTMVWKYIKSLQNDGYPITSSQKVGYKLDHVPDILYPENIMSGLENRLIGRSVIYYDEVDSTNNAAKRIARESDDGTVVISRIQKSGRGRLGRPWISPDGGIWLSIIIKPKISLAHASRLTILAGITVTKIMRDMGVDAVIKWPNDVLINKKKVCGILTELNAEIEQIEYVIVGIGINANNEIGDFTEELRKNSTTLKQETGKPVNRVELVQDILSEFEQQYIRFNTQPFSSILDEWIELSDTLGKHVTIMTPTRMISGKAIAITENGSLIVRKADGISEEVIGGRCMYEIS</sequence>
<dbReference type="GO" id="GO:0006355">
    <property type="term" value="P:regulation of DNA-templated transcription"/>
    <property type="evidence" value="ECO:0007669"/>
    <property type="project" value="InterPro"/>
</dbReference>
<evidence type="ECO:0000313" key="6">
    <source>
        <dbReference type="Proteomes" id="UP000006622"/>
    </source>
</evidence>
<dbReference type="SUPFAM" id="SSF55681">
    <property type="entry name" value="Class II aaRS and biotin synthetases"/>
    <property type="match status" value="1"/>
</dbReference>
<dbReference type="Pfam" id="PF08279">
    <property type="entry name" value="HTH_11"/>
    <property type="match status" value="1"/>
</dbReference>
<dbReference type="InterPro" id="IPR036390">
    <property type="entry name" value="WH_DNA-bd_sf"/>
</dbReference>
<dbReference type="InterPro" id="IPR013196">
    <property type="entry name" value="HTH_11"/>
</dbReference>
<evidence type="ECO:0000256" key="1">
    <source>
        <dbReference type="ARBA" id="ARBA00022598"/>
    </source>
</evidence>
<dbReference type="HOGENOM" id="CLU_051096_0_0_2"/>
<dbReference type="InterPro" id="IPR004143">
    <property type="entry name" value="BPL_LPL_catalytic"/>
</dbReference>
<dbReference type="SUPFAM" id="SSF50037">
    <property type="entry name" value="C-terminal domain of transcriptional repressors"/>
    <property type="match status" value="1"/>
</dbReference>
<dbReference type="SUPFAM" id="SSF46785">
    <property type="entry name" value="Winged helix' DNA-binding domain"/>
    <property type="match status" value="1"/>
</dbReference>
<dbReference type="InterPro" id="IPR008988">
    <property type="entry name" value="Transcriptional_repressor_C"/>
</dbReference>
<dbReference type="Gene3D" id="2.30.30.100">
    <property type="match status" value="1"/>
</dbReference>
<reference evidence="5" key="1">
    <citation type="submission" date="2010-07" db="EMBL/GenBank/DDBJ databases">
        <title>The complete genome of Methanosalsum zhilinae DSM 4017.</title>
        <authorList>
            <consortium name="US DOE Joint Genome Institute (JGI-PGF)"/>
            <person name="Lucas S."/>
            <person name="Copeland A."/>
            <person name="Lapidus A."/>
            <person name="Glavina del Rio T."/>
            <person name="Dalin E."/>
            <person name="Tice H."/>
            <person name="Bruce D."/>
            <person name="Goodwin L."/>
            <person name="Pitluck S."/>
            <person name="Kyrpides N."/>
            <person name="Mavromatis K."/>
            <person name="Ovchinnikova G."/>
            <person name="Daligault H."/>
            <person name="Detter J.C."/>
            <person name="Han C."/>
            <person name="Tapia R."/>
            <person name="Larimer F."/>
            <person name="Land M."/>
            <person name="Hauser L."/>
            <person name="Markowitz V."/>
            <person name="Cheng J.-F."/>
            <person name="Hugenholtz P."/>
            <person name="Woyke T."/>
            <person name="Wu D."/>
            <person name="Spring S."/>
            <person name="Schueler E."/>
            <person name="Brambilla E."/>
            <person name="Klenk H.-P."/>
            <person name="Eisen J.A."/>
        </authorList>
    </citation>
    <scope>NUCLEOTIDE SEQUENCE</scope>
    <source>
        <strain evidence="5">DSM 4017</strain>
    </source>
</reference>
<keyword evidence="1 5" id="KW-0436">Ligase</keyword>
<dbReference type="Pfam" id="PF02237">
    <property type="entry name" value="BPL_C"/>
    <property type="match status" value="1"/>
</dbReference>
<proteinExistence type="inferred from homology"/>
<dbReference type="PROSITE" id="PS51733">
    <property type="entry name" value="BPL_LPL_CATALYTIC"/>
    <property type="match status" value="1"/>
</dbReference>
<dbReference type="STRING" id="679901.Mzhil_0588"/>
<dbReference type="AlphaFoldDB" id="F7XQF4"/>
<evidence type="ECO:0000259" key="4">
    <source>
        <dbReference type="PROSITE" id="PS51733"/>
    </source>
</evidence>
<dbReference type="GO" id="GO:0005737">
    <property type="term" value="C:cytoplasm"/>
    <property type="evidence" value="ECO:0007669"/>
    <property type="project" value="TreeGrafter"/>
</dbReference>
<dbReference type="OrthoDB" id="46252at2157"/>
<dbReference type="GO" id="GO:0004077">
    <property type="term" value="F:biotin--[biotin carboxyl-carrier protein] ligase activity"/>
    <property type="evidence" value="ECO:0007669"/>
    <property type="project" value="InterPro"/>
</dbReference>
<dbReference type="InterPro" id="IPR003142">
    <property type="entry name" value="BPL_C"/>
</dbReference>
<dbReference type="InterPro" id="IPR045864">
    <property type="entry name" value="aa-tRNA-synth_II/BPL/LPL"/>
</dbReference>
<dbReference type="Pfam" id="PF03099">
    <property type="entry name" value="BPL_LplA_LipB"/>
    <property type="match status" value="1"/>
</dbReference>
<dbReference type="Proteomes" id="UP000006622">
    <property type="component" value="Chromosome"/>
</dbReference>
<organism evidence="5 6">
    <name type="scientific">Methanosalsum zhilinae (strain DSM 4017 / NBRC 107636 / OCM 62 / WeN5)</name>
    <name type="common">Methanohalophilus zhilinae</name>
    <dbReference type="NCBI Taxonomy" id="679901"/>
    <lineage>
        <taxon>Archaea</taxon>
        <taxon>Methanobacteriati</taxon>
        <taxon>Methanobacteriota</taxon>
        <taxon>Stenosarchaea group</taxon>
        <taxon>Methanomicrobia</taxon>
        <taxon>Methanosarcinales</taxon>
        <taxon>Methanosarcinaceae</taxon>
        <taxon>Methanosalsum</taxon>
    </lineage>
</organism>
<dbReference type="NCBIfam" id="TIGR00121">
    <property type="entry name" value="birA_ligase"/>
    <property type="match status" value="1"/>
</dbReference>
<evidence type="ECO:0000256" key="3">
    <source>
        <dbReference type="ARBA" id="ARBA00022840"/>
    </source>
</evidence>
<keyword evidence="3" id="KW-0067">ATP-binding</keyword>
<gene>
    <name evidence="5" type="ordered locus">Mzhil_0588</name>
</gene>
<dbReference type="Gene3D" id="1.10.10.10">
    <property type="entry name" value="Winged helix-like DNA-binding domain superfamily/Winged helix DNA-binding domain"/>
    <property type="match status" value="1"/>
</dbReference>
<evidence type="ECO:0000313" key="5">
    <source>
        <dbReference type="EMBL" id="AEH60455.1"/>
    </source>
</evidence>
<dbReference type="EMBL" id="CP002101">
    <property type="protein sequence ID" value="AEH60455.1"/>
    <property type="molecule type" value="Genomic_DNA"/>
</dbReference>
<dbReference type="KEGG" id="mzh:Mzhil_0588"/>
<dbReference type="GeneID" id="10822197"/>
<keyword evidence="2" id="KW-0547">Nucleotide-binding</keyword>
<dbReference type="PANTHER" id="PTHR12835:SF5">
    <property type="entry name" value="BIOTIN--PROTEIN LIGASE"/>
    <property type="match status" value="1"/>
</dbReference>
<dbReference type="PANTHER" id="PTHR12835">
    <property type="entry name" value="BIOTIN PROTEIN LIGASE"/>
    <property type="match status" value="1"/>
</dbReference>
<dbReference type="Gene3D" id="3.30.930.10">
    <property type="entry name" value="Bira Bifunctional Protein, Domain 2"/>
    <property type="match status" value="1"/>
</dbReference>
<dbReference type="GO" id="GO:0005524">
    <property type="term" value="F:ATP binding"/>
    <property type="evidence" value="ECO:0007669"/>
    <property type="project" value="UniProtKB-KW"/>
</dbReference>
<keyword evidence="6" id="KW-1185">Reference proteome</keyword>
<dbReference type="HAMAP" id="MF_00978">
    <property type="entry name" value="Bifunct_BirA"/>
    <property type="match status" value="1"/>
</dbReference>
<accession>F7XQF4</accession>
<feature type="domain" description="BPL/LPL catalytic" evidence="4">
    <location>
        <begin position="67"/>
        <end position="258"/>
    </location>
</feature>
<protein>
    <submittedName>
        <fullName evidence="5">Biotin/acetyl-CoA-carboxylase ligase</fullName>
    </submittedName>
</protein>
<dbReference type="InterPro" id="IPR004408">
    <property type="entry name" value="Biotin_CoA_COase_ligase"/>
</dbReference>